<dbReference type="Proteomes" id="UP001058120">
    <property type="component" value="Chromosome"/>
</dbReference>
<evidence type="ECO:0000256" key="10">
    <source>
        <dbReference type="ARBA" id="ARBA00048523"/>
    </source>
</evidence>
<reference evidence="11" key="1">
    <citation type="submission" date="2020-12" db="EMBL/GenBank/DDBJ databases">
        <title>Taurinivorans muris gen. nov., sp. nov., fundamental and realized metabolic niche of a ubiquitous sulfidogenic bacterium in the murine intestine.</title>
        <authorList>
            <person name="Ye H."/>
            <person name="Hanson B.T."/>
            <person name="Loy A."/>
        </authorList>
    </citation>
    <scope>NUCLEOTIDE SEQUENCE</scope>
    <source>
        <strain evidence="11">LT0009</strain>
    </source>
</reference>
<sequence>MVKFIFDLDGTLTKKETLPIISDYFSLQEKIAELTTQTVQGNIPFVESFIRRVSILGKCPVSEVSELLAKVELHENVHSFISANPEHCVIATGNLLCWVDKTIRKIGCKAYCSEASVENDTVTKIIFILRKEAVVDYYKKQGDFVVFIGDGNNDMEAMRLADVSIATGLIHAPANSVLAVADYAVYNEEALCRLLNQLL</sequence>
<comment type="catalytic activity">
    <reaction evidence="10">
        <text>O-phospho-D-serine + H2O = D-serine + phosphate</text>
        <dbReference type="Rhea" id="RHEA:24873"/>
        <dbReference type="ChEBI" id="CHEBI:15377"/>
        <dbReference type="ChEBI" id="CHEBI:35247"/>
        <dbReference type="ChEBI" id="CHEBI:43474"/>
        <dbReference type="ChEBI" id="CHEBI:58680"/>
        <dbReference type="EC" id="3.1.3.3"/>
    </reaction>
</comment>
<dbReference type="InterPro" id="IPR023214">
    <property type="entry name" value="HAD_sf"/>
</dbReference>
<evidence type="ECO:0000256" key="8">
    <source>
        <dbReference type="ARBA" id="ARBA00023299"/>
    </source>
</evidence>
<dbReference type="SUPFAM" id="SSF56784">
    <property type="entry name" value="HAD-like"/>
    <property type="match status" value="1"/>
</dbReference>
<name>A0ABY5Y2M9_9BACT</name>
<dbReference type="InterPro" id="IPR036412">
    <property type="entry name" value="HAD-like_sf"/>
</dbReference>
<dbReference type="InterPro" id="IPR050582">
    <property type="entry name" value="HAD-like_SerB"/>
</dbReference>
<dbReference type="EC" id="3.1.3.3" evidence="3"/>
<evidence type="ECO:0000256" key="4">
    <source>
        <dbReference type="ARBA" id="ARBA00022605"/>
    </source>
</evidence>
<dbReference type="EMBL" id="CP065938">
    <property type="protein sequence ID" value="UWX06435.1"/>
    <property type="molecule type" value="Genomic_DNA"/>
</dbReference>
<organism evidence="11 12">
    <name type="scientific">Taurinivorans muris</name>
    <dbReference type="NCBI Taxonomy" id="2787751"/>
    <lineage>
        <taxon>Bacteria</taxon>
        <taxon>Pseudomonadati</taxon>
        <taxon>Thermodesulfobacteriota</taxon>
        <taxon>Desulfovibrionia</taxon>
        <taxon>Desulfovibrionales</taxon>
        <taxon>Desulfovibrionaceae</taxon>
        <taxon>Taurinivorans</taxon>
    </lineage>
</organism>
<keyword evidence="6" id="KW-0378">Hydrolase</keyword>
<keyword evidence="8" id="KW-0718">Serine biosynthesis</keyword>
<dbReference type="PANTHER" id="PTHR43344">
    <property type="entry name" value="PHOSPHOSERINE PHOSPHATASE"/>
    <property type="match status" value="1"/>
</dbReference>
<evidence type="ECO:0000313" key="11">
    <source>
        <dbReference type="EMBL" id="UWX06435.1"/>
    </source>
</evidence>
<comment type="pathway">
    <text evidence="2">Amino-acid biosynthesis; L-serine biosynthesis; L-serine from 3-phospho-D-glycerate: step 3/3.</text>
</comment>
<dbReference type="PANTHER" id="PTHR43344:SF2">
    <property type="entry name" value="PHOSPHOSERINE PHOSPHATASE"/>
    <property type="match status" value="1"/>
</dbReference>
<dbReference type="NCBIfam" id="TIGR01488">
    <property type="entry name" value="HAD-SF-IB"/>
    <property type="match status" value="1"/>
</dbReference>
<comment type="cofactor">
    <cofactor evidence="1">
        <name>Mg(2+)</name>
        <dbReference type="ChEBI" id="CHEBI:18420"/>
    </cofactor>
</comment>
<keyword evidence="12" id="KW-1185">Reference proteome</keyword>
<keyword evidence="4" id="KW-0028">Amino-acid biosynthesis</keyword>
<comment type="catalytic activity">
    <reaction evidence="9">
        <text>O-phospho-L-serine + H2O = L-serine + phosphate</text>
        <dbReference type="Rhea" id="RHEA:21208"/>
        <dbReference type="ChEBI" id="CHEBI:15377"/>
        <dbReference type="ChEBI" id="CHEBI:33384"/>
        <dbReference type="ChEBI" id="CHEBI:43474"/>
        <dbReference type="ChEBI" id="CHEBI:57524"/>
        <dbReference type="EC" id="3.1.3.3"/>
    </reaction>
</comment>
<keyword evidence="5" id="KW-0479">Metal-binding</keyword>
<evidence type="ECO:0000313" key="12">
    <source>
        <dbReference type="Proteomes" id="UP001058120"/>
    </source>
</evidence>
<dbReference type="Gene3D" id="3.40.50.1000">
    <property type="entry name" value="HAD superfamily/HAD-like"/>
    <property type="match status" value="1"/>
</dbReference>
<evidence type="ECO:0000256" key="2">
    <source>
        <dbReference type="ARBA" id="ARBA00005135"/>
    </source>
</evidence>
<proteinExistence type="predicted"/>
<evidence type="ECO:0000256" key="1">
    <source>
        <dbReference type="ARBA" id="ARBA00001946"/>
    </source>
</evidence>
<keyword evidence="7" id="KW-0460">Magnesium</keyword>
<gene>
    <name evidence="11" type="ORF">JBF11_03740</name>
</gene>
<evidence type="ECO:0000256" key="6">
    <source>
        <dbReference type="ARBA" id="ARBA00022801"/>
    </source>
</evidence>
<evidence type="ECO:0000256" key="7">
    <source>
        <dbReference type="ARBA" id="ARBA00022842"/>
    </source>
</evidence>
<evidence type="ECO:0000256" key="5">
    <source>
        <dbReference type="ARBA" id="ARBA00022723"/>
    </source>
</evidence>
<evidence type="ECO:0000256" key="3">
    <source>
        <dbReference type="ARBA" id="ARBA00012640"/>
    </source>
</evidence>
<dbReference type="Pfam" id="PF12710">
    <property type="entry name" value="HAD"/>
    <property type="match status" value="1"/>
</dbReference>
<dbReference type="RefSeq" id="WP_334316043.1">
    <property type="nucleotide sequence ID" value="NZ_CP065938.1"/>
</dbReference>
<accession>A0ABY5Y2M9</accession>
<evidence type="ECO:0000256" key="9">
    <source>
        <dbReference type="ARBA" id="ARBA00048138"/>
    </source>
</evidence>
<protein>
    <recommendedName>
        <fullName evidence="3">phosphoserine phosphatase</fullName>
        <ecNumber evidence="3">3.1.3.3</ecNumber>
    </recommendedName>
</protein>